<dbReference type="EMBL" id="JAWDGP010002657">
    <property type="protein sequence ID" value="KAK3781178.1"/>
    <property type="molecule type" value="Genomic_DNA"/>
</dbReference>
<dbReference type="AlphaFoldDB" id="A0AAE1A4K8"/>
<sequence>MKRGNLLYCGKKVTQISMLQPTPLRQEDSGLNLCLVVVKSPDGEIKPDSDMMRMCVVTLHAMRGNPPSWEASVSSTVSTIAVCNSPSPQEPKTLSRASMPLFVLHRQLANRIERDLTIWLNEILAVFNMQQLISLFYSRALVLLEDQIQSVAARRVTDQVLDLVSS</sequence>
<comment type="caution">
    <text evidence="1">The sequence shown here is derived from an EMBL/GenBank/DDBJ whole genome shotgun (WGS) entry which is preliminary data.</text>
</comment>
<evidence type="ECO:0000313" key="1">
    <source>
        <dbReference type="EMBL" id="KAK3781178.1"/>
    </source>
</evidence>
<evidence type="ECO:0000313" key="2">
    <source>
        <dbReference type="Proteomes" id="UP001283361"/>
    </source>
</evidence>
<gene>
    <name evidence="1" type="ORF">RRG08_020117</name>
</gene>
<organism evidence="1 2">
    <name type="scientific">Elysia crispata</name>
    <name type="common">lettuce slug</name>
    <dbReference type="NCBI Taxonomy" id="231223"/>
    <lineage>
        <taxon>Eukaryota</taxon>
        <taxon>Metazoa</taxon>
        <taxon>Spiralia</taxon>
        <taxon>Lophotrochozoa</taxon>
        <taxon>Mollusca</taxon>
        <taxon>Gastropoda</taxon>
        <taxon>Heterobranchia</taxon>
        <taxon>Euthyneura</taxon>
        <taxon>Panpulmonata</taxon>
        <taxon>Sacoglossa</taxon>
        <taxon>Placobranchoidea</taxon>
        <taxon>Plakobranchidae</taxon>
        <taxon>Elysia</taxon>
    </lineage>
</organism>
<protein>
    <submittedName>
        <fullName evidence="1">Uncharacterized protein</fullName>
    </submittedName>
</protein>
<reference evidence="1" key="1">
    <citation type="journal article" date="2023" name="G3 (Bethesda)">
        <title>A reference genome for the long-term kleptoplast-retaining sea slug Elysia crispata morphotype clarki.</title>
        <authorList>
            <person name="Eastman K.E."/>
            <person name="Pendleton A.L."/>
            <person name="Shaikh M.A."/>
            <person name="Suttiyut T."/>
            <person name="Ogas R."/>
            <person name="Tomko P."/>
            <person name="Gavelis G."/>
            <person name="Widhalm J.R."/>
            <person name="Wisecaver J.H."/>
        </authorList>
    </citation>
    <scope>NUCLEOTIDE SEQUENCE</scope>
    <source>
        <strain evidence="1">ECLA1</strain>
    </source>
</reference>
<dbReference type="Proteomes" id="UP001283361">
    <property type="component" value="Unassembled WGS sequence"/>
</dbReference>
<accession>A0AAE1A4K8</accession>
<name>A0AAE1A4K8_9GAST</name>
<keyword evidence="2" id="KW-1185">Reference proteome</keyword>
<proteinExistence type="predicted"/>